<feature type="transmembrane region" description="Helical" evidence="1">
    <location>
        <begin position="199"/>
        <end position="222"/>
    </location>
</feature>
<organism evidence="3 4">
    <name type="scientific">Asterophora parasitica</name>
    <dbReference type="NCBI Taxonomy" id="117018"/>
    <lineage>
        <taxon>Eukaryota</taxon>
        <taxon>Fungi</taxon>
        <taxon>Dikarya</taxon>
        <taxon>Basidiomycota</taxon>
        <taxon>Agaricomycotina</taxon>
        <taxon>Agaricomycetes</taxon>
        <taxon>Agaricomycetidae</taxon>
        <taxon>Agaricales</taxon>
        <taxon>Tricholomatineae</taxon>
        <taxon>Lyophyllaceae</taxon>
        <taxon>Asterophora</taxon>
    </lineage>
</organism>
<keyword evidence="4" id="KW-1185">Reference proteome</keyword>
<evidence type="ECO:0000256" key="2">
    <source>
        <dbReference type="SAM" id="SignalP"/>
    </source>
</evidence>
<keyword evidence="1" id="KW-0472">Membrane</keyword>
<feature type="signal peptide" evidence="2">
    <location>
        <begin position="1"/>
        <end position="21"/>
    </location>
</feature>
<feature type="chain" id="PRO_5040438072" description="Transmembrane protein" evidence="2">
    <location>
        <begin position="22"/>
        <end position="256"/>
    </location>
</feature>
<dbReference type="EMBL" id="JABCKV010000265">
    <property type="protein sequence ID" value="KAG5641686.1"/>
    <property type="molecule type" value="Genomic_DNA"/>
</dbReference>
<dbReference type="AlphaFoldDB" id="A0A9P7KBC5"/>
<evidence type="ECO:0000313" key="3">
    <source>
        <dbReference type="EMBL" id="KAG5641686.1"/>
    </source>
</evidence>
<proteinExistence type="predicted"/>
<evidence type="ECO:0008006" key="5">
    <source>
        <dbReference type="Google" id="ProtNLM"/>
    </source>
</evidence>
<feature type="transmembrane region" description="Helical" evidence="1">
    <location>
        <begin position="173"/>
        <end position="192"/>
    </location>
</feature>
<dbReference type="Proteomes" id="UP000775547">
    <property type="component" value="Unassembled WGS sequence"/>
</dbReference>
<protein>
    <recommendedName>
        <fullName evidence="5">Transmembrane protein</fullName>
    </recommendedName>
</protein>
<feature type="transmembrane region" description="Helical" evidence="1">
    <location>
        <begin position="228"/>
        <end position="252"/>
    </location>
</feature>
<reference evidence="3" key="2">
    <citation type="submission" date="2021-10" db="EMBL/GenBank/DDBJ databases">
        <title>Phylogenomics reveals ancestral predisposition of the termite-cultivated fungus Termitomyces towards a domesticated lifestyle.</title>
        <authorList>
            <person name="Auxier B."/>
            <person name="Grum-Grzhimaylo A."/>
            <person name="Cardenas M.E."/>
            <person name="Lodge J.D."/>
            <person name="Laessoe T."/>
            <person name="Pedersen O."/>
            <person name="Smith M.E."/>
            <person name="Kuyper T.W."/>
            <person name="Franco-Molano E.A."/>
            <person name="Baroni T.J."/>
            <person name="Aanen D.K."/>
        </authorList>
    </citation>
    <scope>NUCLEOTIDE SEQUENCE</scope>
    <source>
        <strain evidence="3">AP01</strain>
        <tissue evidence="3">Mycelium</tissue>
    </source>
</reference>
<keyword evidence="2" id="KW-0732">Signal</keyword>
<comment type="caution">
    <text evidence="3">The sequence shown here is derived from an EMBL/GenBank/DDBJ whole genome shotgun (WGS) entry which is preliminary data.</text>
</comment>
<gene>
    <name evidence="3" type="ORF">DXG03_004433</name>
</gene>
<dbReference type="OrthoDB" id="3265564at2759"/>
<keyword evidence="1" id="KW-1133">Transmembrane helix</keyword>
<accession>A0A9P7KBC5</accession>
<keyword evidence="1" id="KW-0812">Transmembrane</keyword>
<reference evidence="3" key="1">
    <citation type="submission" date="2020-07" db="EMBL/GenBank/DDBJ databases">
        <authorList>
            <person name="Nieuwenhuis M."/>
            <person name="Van De Peppel L.J.J."/>
        </authorList>
    </citation>
    <scope>NUCLEOTIDE SEQUENCE</scope>
    <source>
        <strain evidence="3">AP01</strain>
        <tissue evidence="3">Mycelium</tissue>
    </source>
</reference>
<evidence type="ECO:0000256" key="1">
    <source>
        <dbReference type="SAM" id="Phobius"/>
    </source>
</evidence>
<evidence type="ECO:0000313" key="4">
    <source>
        <dbReference type="Proteomes" id="UP000775547"/>
    </source>
</evidence>
<sequence>MPSFRTLFFLAATAFATLTSGAPVDSGAAAGQVGNVVPIGGAASGTMQDINTKNNEVNMVDKRADFSDADLLLTEVSAVVDVDVLKRHNGELHSLCEVLVDVEAKLNVVSSKLVALVDAKVAVEVEVVVGIVAEVKAILAGAVVEVKAIVGHPINFILSLGGKVLAIADVCHLLLAVLSVICGIFTCVLRIVGVASINVVLPLIAAVGVILAELLCVIFTLVDGLYIAIHPFLGPIIQICVVLKLDVVVAVLNGKF</sequence>
<name>A0A9P7KBC5_9AGAR</name>